<reference evidence="1" key="2">
    <citation type="submission" date="2023-05" db="EMBL/GenBank/DDBJ databases">
        <authorList>
            <consortium name="Lawrence Berkeley National Laboratory"/>
            <person name="Steindorff A."/>
            <person name="Hensen N."/>
            <person name="Bonometti L."/>
            <person name="Westerberg I."/>
            <person name="Brannstrom I.O."/>
            <person name="Guillou S."/>
            <person name="Cros-Aarteil S."/>
            <person name="Calhoun S."/>
            <person name="Haridas S."/>
            <person name="Kuo A."/>
            <person name="Mondo S."/>
            <person name="Pangilinan J."/>
            <person name="Riley R."/>
            <person name="Labutti K."/>
            <person name="Andreopoulos B."/>
            <person name="Lipzen A."/>
            <person name="Chen C."/>
            <person name="Yanf M."/>
            <person name="Daum C."/>
            <person name="Ng V."/>
            <person name="Clum A."/>
            <person name="Ohm R."/>
            <person name="Martin F."/>
            <person name="Silar P."/>
            <person name="Natvig D."/>
            <person name="Lalanne C."/>
            <person name="Gautier V."/>
            <person name="Ament-Velasquez S.L."/>
            <person name="Kruys A."/>
            <person name="Hutchinson M.I."/>
            <person name="Powell A.J."/>
            <person name="Barry K."/>
            <person name="Miller A.N."/>
            <person name="Grigoriev I.V."/>
            <person name="Debuchy R."/>
            <person name="Gladieux P."/>
            <person name="Thoren M.H."/>
            <person name="Johannesson H."/>
        </authorList>
    </citation>
    <scope>NUCLEOTIDE SEQUENCE</scope>
    <source>
        <strain evidence="1">CBS 538.74</strain>
    </source>
</reference>
<organism evidence="1 2">
    <name type="scientific">Chaetomidium leptoderma</name>
    <dbReference type="NCBI Taxonomy" id="669021"/>
    <lineage>
        <taxon>Eukaryota</taxon>
        <taxon>Fungi</taxon>
        <taxon>Dikarya</taxon>
        <taxon>Ascomycota</taxon>
        <taxon>Pezizomycotina</taxon>
        <taxon>Sordariomycetes</taxon>
        <taxon>Sordariomycetidae</taxon>
        <taxon>Sordariales</taxon>
        <taxon>Chaetomiaceae</taxon>
        <taxon>Chaetomidium</taxon>
    </lineage>
</organism>
<name>A0AAN6VGF0_9PEZI</name>
<sequence>MKARPQNPPPPPWGQLTQTTPILDAVLRAVYASDQAMYPVALSYPRLRAWVDACPELSISFRISGRRPAVGPPPPLPAGEDDCAAVAAGVVMVLPLRRSHWEDLLAGRLKEPEIEPGRMFPGEREVEEVGLHVYHIERFEAQTGSESTGGGIAKKGFAEFALDEVVRRMQSRLEWRVIGMSALTATSAGKRTFERLGFTPTGYRELFVVKVAIGVDGAGDDSSQKMDMICVYPGDEGRPDKCLSGGVVAAMSEMAVKYNLSQPFNSGSS</sequence>
<reference evidence="1" key="1">
    <citation type="journal article" date="2023" name="Mol. Phylogenet. Evol.">
        <title>Genome-scale phylogeny and comparative genomics of the fungal order Sordariales.</title>
        <authorList>
            <person name="Hensen N."/>
            <person name="Bonometti L."/>
            <person name="Westerberg I."/>
            <person name="Brannstrom I.O."/>
            <person name="Guillou S."/>
            <person name="Cros-Aarteil S."/>
            <person name="Calhoun S."/>
            <person name="Haridas S."/>
            <person name="Kuo A."/>
            <person name="Mondo S."/>
            <person name="Pangilinan J."/>
            <person name="Riley R."/>
            <person name="LaButti K."/>
            <person name="Andreopoulos B."/>
            <person name="Lipzen A."/>
            <person name="Chen C."/>
            <person name="Yan M."/>
            <person name="Daum C."/>
            <person name="Ng V."/>
            <person name="Clum A."/>
            <person name="Steindorff A."/>
            <person name="Ohm R.A."/>
            <person name="Martin F."/>
            <person name="Silar P."/>
            <person name="Natvig D.O."/>
            <person name="Lalanne C."/>
            <person name="Gautier V."/>
            <person name="Ament-Velasquez S.L."/>
            <person name="Kruys A."/>
            <person name="Hutchinson M.I."/>
            <person name="Powell A.J."/>
            <person name="Barry K."/>
            <person name="Miller A.N."/>
            <person name="Grigoriev I.V."/>
            <person name="Debuchy R."/>
            <person name="Gladieux P."/>
            <person name="Hiltunen Thoren M."/>
            <person name="Johannesson H."/>
        </authorList>
    </citation>
    <scope>NUCLEOTIDE SEQUENCE</scope>
    <source>
        <strain evidence="1">CBS 538.74</strain>
    </source>
</reference>
<proteinExistence type="predicted"/>
<dbReference type="Proteomes" id="UP001302745">
    <property type="component" value="Unassembled WGS sequence"/>
</dbReference>
<protein>
    <submittedName>
        <fullName evidence="1">Uncharacterized protein</fullName>
    </submittedName>
</protein>
<gene>
    <name evidence="1" type="ORF">C8A00DRAFT_17896</name>
</gene>
<evidence type="ECO:0000313" key="2">
    <source>
        <dbReference type="Proteomes" id="UP001302745"/>
    </source>
</evidence>
<comment type="caution">
    <text evidence="1">The sequence shown here is derived from an EMBL/GenBank/DDBJ whole genome shotgun (WGS) entry which is preliminary data.</text>
</comment>
<evidence type="ECO:0000313" key="1">
    <source>
        <dbReference type="EMBL" id="KAK4150619.1"/>
    </source>
</evidence>
<accession>A0AAN6VGF0</accession>
<dbReference type="EMBL" id="MU857060">
    <property type="protein sequence ID" value="KAK4150619.1"/>
    <property type="molecule type" value="Genomic_DNA"/>
</dbReference>
<keyword evidence="2" id="KW-1185">Reference proteome</keyword>
<dbReference type="AlphaFoldDB" id="A0AAN6VGF0"/>